<sequence length="46" mass="4991">MQIPVSVALVALVVLVQQKQVQAQALDRKPVVVNENIPSTDAVPKR</sequence>
<feature type="non-terminal residue" evidence="2">
    <location>
        <position position="46"/>
    </location>
</feature>
<feature type="signal peptide" evidence="1">
    <location>
        <begin position="1"/>
        <end position="23"/>
    </location>
</feature>
<dbReference type="Proteomes" id="UP000789706">
    <property type="component" value="Unassembled WGS sequence"/>
</dbReference>
<feature type="chain" id="PRO_5040107672" evidence="1">
    <location>
        <begin position="24"/>
        <end position="46"/>
    </location>
</feature>
<dbReference type="EMBL" id="CAJVPK010003846">
    <property type="protein sequence ID" value="CAG8631505.1"/>
    <property type="molecule type" value="Genomic_DNA"/>
</dbReference>
<proteinExistence type="predicted"/>
<organism evidence="2 3">
    <name type="scientific">Diversispora eburnea</name>
    <dbReference type="NCBI Taxonomy" id="1213867"/>
    <lineage>
        <taxon>Eukaryota</taxon>
        <taxon>Fungi</taxon>
        <taxon>Fungi incertae sedis</taxon>
        <taxon>Mucoromycota</taxon>
        <taxon>Glomeromycotina</taxon>
        <taxon>Glomeromycetes</taxon>
        <taxon>Diversisporales</taxon>
        <taxon>Diversisporaceae</taxon>
        <taxon>Diversispora</taxon>
    </lineage>
</organism>
<keyword evidence="3" id="KW-1185">Reference proteome</keyword>
<evidence type="ECO:0000256" key="1">
    <source>
        <dbReference type="SAM" id="SignalP"/>
    </source>
</evidence>
<gene>
    <name evidence="2" type="ORF">DEBURN_LOCUS10796</name>
</gene>
<reference evidence="2" key="1">
    <citation type="submission" date="2021-06" db="EMBL/GenBank/DDBJ databases">
        <authorList>
            <person name="Kallberg Y."/>
            <person name="Tangrot J."/>
            <person name="Rosling A."/>
        </authorList>
    </citation>
    <scope>NUCLEOTIDE SEQUENCE</scope>
    <source>
        <strain evidence="2">AZ414A</strain>
    </source>
</reference>
<evidence type="ECO:0000313" key="2">
    <source>
        <dbReference type="EMBL" id="CAG8631505.1"/>
    </source>
</evidence>
<dbReference type="AlphaFoldDB" id="A0A9N9GUW8"/>
<evidence type="ECO:0000313" key="3">
    <source>
        <dbReference type="Proteomes" id="UP000789706"/>
    </source>
</evidence>
<name>A0A9N9GUW8_9GLOM</name>
<protein>
    <submittedName>
        <fullName evidence="2">9736_t:CDS:1</fullName>
    </submittedName>
</protein>
<keyword evidence="1" id="KW-0732">Signal</keyword>
<accession>A0A9N9GUW8</accession>
<comment type="caution">
    <text evidence="2">The sequence shown here is derived from an EMBL/GenBank/DDBJ whole genome shotgun (WGS) entry which is preliminary data.</text>
</comment>